<dbReference type="GO" id="GO:0003676">
    <property type="term" value="F:nucleic acid binding"/>
    <property type="evidence" value="ECO:0007669"/>
    <property type="project" value="InterPro"/>
</dbReference>
<evidence type="ECO:0000259" key="3">
    <source>
        <dbReference type="PROSITE" id="PS50158"/>
    </source>
</evidence>
<dbReference type="InterPro" id="IPR001878">
    <property type="entry name" value="Znf_CCHC"/>
</dbReference>
<name>A0A1Y3BKN5_EURMA</name>
<feature type="domain" description="CCHC-type" evidence="3">
    <location>
        <begin position="261"/>
        <end position="274"/>
    </location>
</feature>
<keyword evidence="1" id="KW-0863">Zinc-finger</keyword>
<dbReference type="AlphaFoldDB" id="A0A1Y3BKN5"/>
<reference evidence="4 5" key="1">
    <citation type="submission" date="2017-03" db="EMBL/GenBank/DDBJ databases">
        <title>Genome Survey of Euroglyphus maynei.</title>
        <authorList>
            <person name="Arlian L.G."/>
            <person name="Morgan M.S."/>
            <person name="Rider S.D."/>
        </authorList>
    </citation>
    <scope>NUCLEOTIDE SEQUENCE [LARGE SCALE GENOMIC DNA]</scope>
    <source>
        <strain evidence="4">Arlian Lab</strain>
        <tissue evidence="4">Whole body</tissue>
    </source>
</reference>
<comment type="caution">
    <text evidence="4">The sequence shown here is derived from an EMBL/GenBank/DDBJ whole genome shotgun (WGS) entry which is preliminary data.</text>
</comment>
<organism evidence="4 5">
    <name type="scientific">Euroglyphus maynei</name>
    <name type="common">Mayne's house dust mite</name>
    <dbReference type="NCBI Taxonomy" id="6958"/>
    <lineage>
        <taxon>Eukaryota</taxon>
        <taxon>Metazoa</taxon>
        <taxon>Ecdysozoa</taxon>
        <taxon>Arthropoda</taxon>
        <taxon>Chelicerata</taxon>
        <taxon>Arachnida</taxon>
        <taxon>Acari</taxon>
        <taxon>Acariformes</taxon>
        <taxon>Sarcoptiformes</taxon>
        <taxon>Astigmata</taxon>
        <taxon>Psoroptidia</taxon>
        <taxon>Analgoidea</taxon>
        <taxon>Pyroglyphidae</taxon>
        <taxon>Pyroglyphinae</taxon>
        <taxon>Euroglyphus</taxon>
    </lineage>
</organism>
<evidence type="ECO:0000256" key="1">
    <source>
        <dbReference type="PROSITE-ProRule" id="PRU00047"/>
    </source>
</evidence>
<dbReference type="EMBL" id="MUJZ01019748">
    <property type="protein sequence ID" value="OTF80146.1"/>
    <property type="molecule type" value="Genomic_DNA"/>
</dbReference>
<gene>
    <name evidence="4" type="ORF">BLA29_000793</name>
</gene>
<dbReference type="Gene3D" id="2.40.70.10">
    <property type="entry name" value="Acid Proteases"/>
    <property type="match status" value="1"/>
</dbReference>
<dbReference type="InterPro" id="IPR021109">
    <property type="entry name" value="Peptidase_aspartic_dom_sf"/>
</dbReference>
<feature type="compositionally biased region" description="Polar residues" evidence="2">
    <location>
        <begin position="203"/>
        <end position="220"/>
    </location>
</feature>
<dbReference type="GO" id="GO:0008270">
    <property type="term" value="F:zinc ion binding"/>
    <property type="evidence" value="ECO:0007669"/>
    <property type="project" value="UniProtKB-KW"/>
</dbReference>
<feature type="region of interest" description="Disordered" evidence="2">
    <location>
        <begin position="200"/>
        <end position="220"/>
    </location>
</feature>
<dbReference type="OrthoDB" id="6436136at2759"/>
<keyword evidence="1" id="KW-0479">Metal-binding</keyword>
<dbReference type="PANTHER" id="PTHR47331:SF5">
    <property type="entry name" value="RIBONUCLEASE H"/>
    <property type="match status" value="1"/>
</dbReference>
<proteinExistence type="predicted"/>
<dbReference type="CDD" id="cd00303">
    <property type="entry name" value="retropepsin_like"/>
    <property type="match status" value="1"/>
</dbReference>
<evidence type="ECO:0000313" key="5">
    <source>
        <dbReference type="Proteomes" id="UP000194236"/>
    </source>
</evidence>
<protein>
    <recommendedName>
        <fullName evidence="3">CCHC-type domain-containing protein</fullName>
    </recommendedName>
</protein>
<dbReference type="Pfam" id="PF12384">
    <property type="entry name" value="Peptidase_A2B"/>
    <property type="match status" value="1"/>
</dbReference>
<dbReference type="PROSITE" id="PS50158">
    <property type="entry name" value="ZF_CCHC"/>
    <property type="match status" value="1"/>
</dbReference>
<keyword evidence="5" id="KW-1185">Reference proteome</keyword>
<accession>A0A1Y3BKN5</accession>
<dbReference type="PANTHER" id="PTHR47331">
    <property type="entry name" value="PHD-TYPE DOMAIN-CONTAINING PROTEIN"/>
    <property type="match status" value="1"/>
</dbReference>
<dbReference type="InterPro" id="IPR024650">
    <property type="entry name" value="Peptidase_A2B"/>
</dbReference>
<evidence type="ECO:0000256" key="2">
    <source>
        <dbReference type="SAM" id="MobiDB-lite"/>
    </source>
</evidence>
<dbReference type="Proteomes" id="UP000194236">
    <property type="component" value="Unassembled WGS sequence"/>
</dbReference>
<evidence type="ECO:0000313" key="4">
    <source>
        <dbReference type="EMBL" id="OTF80146.1"/>
    </source>
</evidence>
<sequence length="653" mass="75941">MIGNNQYWWDYEQHQPRLRGPKIEAKRLKHYDGDPIGYPVFRKTILHYLINNPQLRGGLNKLMEISDLLPEKHRYILDRIDQVEPNMNEVLRILDNHYGGRSRVIPALKARIRTATRLPLRPSEKEWETMTETVILVRNTLRATNLEAEEFSLISPIMAKIDRIHFTNIGKEEEVTLKQIEDYLKHGWNRERTIGAQIDPEDMTTNNNYRKPNVTNPRNRNNIMVTSAKSGCLFRDGEHATTDCTLDAEQRRRVMITNQMCFRCGDTQHRSRECDRKMECTICGRNHLDILCREFKRTTKPTSSVMNITDAGQQTVPKQIVESSDTSVMLTMNEKSLHKTMVTTINSRKVRILLDDGAGVSFISKRLADLLQLESFDIEPIRMDTLSNSSPTTTGDKIVKLRLPTWKGRNEELKFRINEKLNRLRFDCISEQEQEKLRNIGIKFYDEQSAVDILIGLDNINLIQLNDEKRISDKVVAKKTTLGWLVFGTAKSSNVLLTLYQNDGQETIPEYDIDNEAKEAMDKFVTNYCNSDHVRYDAERKRYSVKLPFIANVDVESNFNAAKNITMNMVKRMKNERRNEYQSLITELEQKTIIEQTTIIPNDGYHMPHFVVIRENKNTTKLRMVFHASHGGNVMEHHSIDINIPDEKSWRDK</sequence>
<keyword evidence="1" id="KW-0862">Zinc</keyword>